<comment type="caution">
    <text evidence="2">The sequence shown here is derived from an EMBL/GenBank/DDBJ whole genome shotgun (WGS) entry which is preliminary data.</text>
</comment>
<sequence length="98" mass="10622">MATVMQTKIKDIEDEMARTQKNKRQPRPSWTFESPSSRANSENSLGASKGAGGAGEGFDVTSRSGDSRGFSRVSVGQVHSSRQTDWILSLGGFMSLRP</sequence>
<evidence type="ECO:0000313" key="2">
    <source>
        <dbReference type="EMBL" id="KAL2633757.1"/>
    </source>
</evidence>
<feature type="region of interest" description="Disordered" evidence="1">
    <location>
        <begin position="1"/>
        <end position="81"/>
    </location>
</feature>
<dbReference type="AlphaFoldDB" id="A0ABD1YWK4"/>
<dbReference type="Gene3D" id="6.10.140.1070">
    <property type="match status" value="1"/>
</dbReference>
<evidence type="ECO:0000256" key="1">
    <source>
        <dbReference type="SAM" id="MobiDB-lite"/>
    </source>
</evidence>
<dbReference type="Proteomes" id="UP001605036">
    <property type="component" value="Unassembled WGS sequence"/>
</dbReference>
<proteinExistence type="predicted"/>
<feature type="compositionally biased region" description="Polar residues" evidence="1">
    <location>
        <begin position="31"/>
        <end position="45"/>
    </location>
</feature>
<accession>A0ABD1YWK4</accession>
<gene>
    <name evidence="2" type="ORF">R1flu_005236</name>
</gene>
<dbReference type="EMBL" id="JBHFFA010000003">
    <property type="protein sequence ID" value="KAL2633757.1"/>
    <property type="molecule type" value="Genomic_DNA"/>
</dbReference>
<reference evidence="2 3" key="1">
    <citation type="submission" date="2024-09" db="EMBL/GenBank/DDBJ databases">
        <title>Chromosome-scale assembly of Riccia fluitans.</title>
        <authorList>
            <person name="Paukszto L."/>
            <person name="Sawicki J."/>
            <person name="Karawczyk K."/>
            <person name="Piernik-Szablinska J."/>
            <person name="Szczecinska M."/>
            <person name="Mazdziarz M."/>
        </authorList>
    </citation>
    <scope>NUCLEOTIDE SEQUENCE [LARGE SCALE GENOMIC DNA]</scope>
    <source>
        <strain evidence="2">Rf_01</strain>
        <tissue evidence="2">Aerial parts of the thallus</tissue>
    </source>
</reference>
<feature type="compositionally biased region" description="Basic and acidic residues" evidence="1">
    <location>
        <begin position="8"/>
        <end position="18"/>
    </location>
</feature>
<protein>
    <submittedName>
        <fullName evidence="2">Uncharacterized protein</fullName>
    </submittedName>
</protein>
<name>A0ABD1YWK4_9MARC</name>
<organism evidence="2 3">
    <name type="scientific">Riccia fluitans</name>
    <dbReference type="NCBI Taxonomy" id="41844"/>
    <lineage>
        <taxon>Eukaryota</taxon>
        <taxon>Viridiplantae</taxon>
        <taxon>Streptophyta</taxon>
        <taxon>Embryophyta</taxon>
        <taxon>Marchantiophyta</taxon>
        <taxon>Marchantiopsida</taxon>
        <taxon>Marchantiidae</taxon>
        <taxon>Marchantiales</taxon>
        <taxon>Ricciaceae</taxon>
        <taxon>Riccia</taxon>
    </lineage>
</organism>
<keyword evidence="3" id="KW-1185">Reference proteome</keyword>
<evidence type="ECO:0000313" key="3">
    <source>
        <dbReference type="Proteomes" id="UP001605036"/>
    </source>
</evidence>